<evidence type="ECO:0000313" key="6">
    <source>
        <dbReference type="Proteomes" id="UP000479114"/>
    </source>
</evidence>
<protein>
    <recommendedName>
        <fullName evidence="7">S-layer protein</fullName>
    </recommendedName>
</protein>
<dbReference type="Gene3D" id="2.60.120.870">
    <property type="match status" value="2"/>
</dbReference>
<dbReference type="RefSeq" id="WP_162643140.1">
    <property type="nucleotide sequence ID" value="NZ_CP048286.1"/>
</dbReference>
<dbReference type="GO" id="GO:0033926">
    <property type="term" value="F:endo-alpha-N-acetylgalactosaminidase activity"/>
    <property type="evidence" value="ECO:0007669"/>
    <property type="project" value="InterPro"/>
</dbReference>
<feature type="domain" description="SLH" evidence="4">
    <location>
        <begin position="2056"/>
        <end position="2119"/>
    </location>
</feature>
<dbReference type="PROSITE" id="PS51272">
    <property type="entry name" value="SLH"/>
    <property type="match status" value="2"/>
</dbReference>
<evidence type="ECO:0000313" key="5">
    <source>
        <dbReference type="EMBL" id="QHW33163.1"/>
    </source>
</evidence>
<feature type="compositionally biased region" description="Gly residues" evidence="1">
    <location>
        <begin position="1812"/>
        <end position="1837"/>
    </location>
</feature>
<reference evidence="5 6" key="1">
    <citation type="submission" date="2020-02" db="EMBL/GenBank/DDBJ databases">
        <title>Paenibacillus sp. nov., isolated from rhizosphere soil of tomato.</title>
        <authorList>
            <person name="Weon H.-Y."/>
            <person name="Lee S.A."/>
        </authorList>
    </citation>
    <scope>NUCLEOTIDE SEQUENCE [LARGE SCALE GENOMIC DNA]</scope>
    <source>
        <strain evidence="5 6">14171R-81</strain>
    </source>
</reference>
<dbReference type="InterPro" id="IPR040502">
    <property type="entry name" value="GH101_dom-6"/>
</dbReference>
<feature type="region of interest" description="Disordered" evidence="1">
    <location>
        <begin position="1810"/>
        <end position="1838"/>
    </location>
</feature>
<organism evidence="5 6">
    <name type="scientific">Paenibacillus rhizovicinus</name>
    <dbReference type="NCBI Taxonomy" id="2704463"/>
    <lineage>
        <taxon>Bacteria</taxon>
        <taxon>Bacillati</taxon>
        <taxon>Bacillota</taxon>
        <taxon>Bacilli</taxon>
        <taxon>Bacillales</taxon>
        <taxon>Paenibacillaceae</taxon>
        <taxon>Paenibacillus</taxon>
    </lineage>
</organism>
<dbReference type="EMBL" id="CP048286">
    <property type="protein sequence ID" value="QHW33163.1"/>
    <property type="molecule type" value="Genomic_DNA"/>
</dbReference>
<dbReference type="Gene3D" id="2.60.40.1180">
    <property type="entry name" value="Golgi alpha-mannosidase II"/>
    <property type="match status" value="1"/>
</dbReference>
<dbReference type="Proteomes" id="UP000479114">
    <property type="component" value="Chromosome"/>
</dbReference>
<evidence type="ECO:0000259" key="4">
    <source>
        <dbReference type="PROSITE" id="PS51272"/>
    </source>
</evidence>
<dbReference type="SUPFAM" id="SSF49899">
    <property type="entry name" value="Concanavalin A-like lectins/glucanases"/>
    <property type="match status" value="3"/>
</dbReference>
<dbReference type="GO" id="GO:0030246">
    <property type="term" value="F:carbohydrate binding"/>
    <property type="evidence" value="ECO:0007669"/>
    <property type="project" value="InterPro"/>
</dbReference>
<evidence type="ECO:0000256" key="1">
    <source>
        <dbReference type="SAM" id="MobiDB-lite"/>
    </source>
</evidence>
<dbReference type="Pfam" id="PF00395">
    <property type="entry name" value="SLH"/>
    <property type="match status" value="1"/>
</dbReference>
<dbReference type="InterPro" id="IPR014718">
    <property type="entry name" value="GH-type_carb-bd"/>
</dbReference>
<gene>
    <name evidence="5" type="ORF">GZH47_21840</name>
</gene>
<dbReference type="InterPro" id="IPR040633">
    <property type="entry name" value="Gal_mutarotas_3"/>
</dbReference>
<feature type="chain" id="PRO_5039545377" description="S-layer protein" evidence="2">
    <location>
        <begin position="26"/>
        <end position="2254"/>
    </location>
</feature>
<dbReference type="Gene3D" id="2.70.98.10">
    <property type="match status" value="1"/>
</dbReference>
<dbReference type="InterPro" id="IPR049314">
    <property type="entry name" value="GH101_dom-5"/>
</dbReference>
<dbReference type="InterPro" id="IPR025706">
    <property type="entry name" value="Endoa_GalNAc"/>
</dbReference>
<feature type="signal peptide" evidence="2">
    <location>
        <begin position="1"/>
        <end position="25"/>
    </location>
</feature>
<dbReference type="InterPro" id="IPR001202">
    <property type="entry name" value="WW_dom"/>
</dbReference>
<sequence length="2254" mass="240788">MKSFQTKISGLLVMMLMATSGTLPAASAFHAGSRVAEASPASTVYSNTFESGSEASLAEMDGVTSDTVIDSAATYSEMNGQFLTAVNPNGGNEIVYFNDMPDVANGTVEAKISIDGGSTEQFGLITRYTDPAHYALIVRDPGGWLWDGFNGGAEAWGVHANPAAKLESGKTYTIKEVFNGDSYEVYLDGNQVFSQTTDNQLPTAAGKIGFRSYYSKKAIHIDDIKVTDSSSGQIVYARDFTNDATAGMNMSAASAAVPQYSLQTPVAGFTGKVAKLTTTNGSSQVVDTNSPQVSNGSYSAKFQLNGDYEQAGLLFRYRDAANWSSVRTDSSGNWQLVGQQDGEDVSVGLTEDPQPLSLGTPHTATIDYAGDAYTLTVDGTQIYSGTQTGFSTANGYVGYAASSANALTTYLDELSLTYSDDDVYTPPQATAYIRNYEDGVTGTWNKVNGSPLSPAPTIGNNGLTFNSLFDDIYDNNSLAIQDGTYTLKFRTDGNAGRIGFIFKYMGPDQPYAGIYYDSNGHWGWQTDGSHYGEFTSTGPDIVADTDYTVKIKYIGQSVKLWLNDVLAFSGSADFPAGPGKAGLKSWNYPKKIEIRQLSQETYVPPTPPAPTPLAPITIASDKLSVSLDNRFPAVRSYTWLGGEASDVLQGQSDFLYAVNINGNDSIAAVNHVTQTGADTAVYNLDIPVVDDNTDAALGNVNVDVTFKAVGNKVQMNTHINREPAGFQTRTFSIPNQKLVSVSSSNADAQGAASWVTGAWNTMNDEFYTNDPVFGSNLKSQTPGSRMRTYGFVSDGKLAAALMNDVVETPSKVVMDIEPDSDGVNKQLAMWNGAWTVRGDVADDSKFPPVFDFSSTVIVSPDANGDGTADWKDAAIGFRELWSQDLTPGADQINDYVSYISMNFNSLTQNPYLRTLDNAKKLYNLYDGFGQLILEKGYESEGHDDSHPDVAGHFGIREGGLKDFNTLVDEGLKYNVKVGVHTNIDAQDPDAYYAKPENWADTNSNYDWVDPTYPTDRAKDLSSGELERRYTQLKQEVPNLAMVYDDIYSGAGWHANQFANIIQNKLGFWFGTEFSGPMEQNVIWTHWGTDPYYPSQTAGSLIIRFIKNQYQDTFQAPSPYTSDLLRGMLQAGVGTWQGRTDIQNGIDLFYNNNLLTKYMQHFPILDIKRDSAGVDSQVVFGGGVTAQMENYHASASDPNYLIGTASLKKDGKTIAVYDVLDHKDGGNTGEGQLDVLNQKAQLFLPWDPQNESKIYYWNPKGGSTTWDLPDSWSGSTTVEMYKLTDNGRAWDRTLTVSNGQVTIGNTTIGTPYVIYKSKSDERQSDIQQAADFGVGGPLKDPGFDSGAFASWQKTSAADAAASHVSVAHDYLQNSYLKVTGKEDATISQTVTGLTPGKTYTASVWADINNGSNANNDDTSPSTSDRNVSIEVNNYGGPAVVNSISASTIKNLEEPSKFKNTYYERMKVDFTADATGKATIELKAAATSDSTSNVWFDDVKLWENPGKTVLGSHYFYEDFENVSEGYGPFMFRAAASGNQTHLAEKASDAQKAADPNISQPMTYAFDGNYSLKSNEQDFINNPSTPLVSEILGTVPSTLKLQPHKTYKVGIKYQANTSGLYRISAKSRSGGPTVSAEFSTQTGTGISNIPGFTLPIIRSTGTAAAELELNTGDYSDYYLAIEAVKPTAQPNYSATDVVLVVDDLVVDDLSAPAADAHIASVDAVNGTLHAVLSDNPASAPTAADFAGTVSIGGATSSALAFTNFSYEAASSTATFTFNPIARKSKNQSVVVSASYHGEDAVAAAPFVVHASSSTGGTGSGTGSNAGSGTGSSGSGAGEGSGTTNDAVRIVIALEGGAGTEVTVNKTTQQTVVDFAHNGSDADISATFSAHDLLAAAAVNGSAELLLAGKDVQYPLSVDVLRHIIGLSDFIAANHTTEDDLSVVVSIHKVGEAADAQSALGNRQANHRAISAEYEVNLTLVAPNGSTFKAANFDGLRTFFIKIDNSYKGQPLAAIVLEKDDQGNTVNAGSRLVKQVILDGQLYAEVETATHSIYAIAAGEGSMFKDMGHSSWAKEAVEEAASRLLVTGRGGGIYDPKAAISRAEYMTMLVNALGLGANPAGHVKLPYSDVAARPGEWPYDQLAIAYQAGLLDWVEGPKLEPTKPITRAEMVRATAAFAAYVNKDALSGVDRSVLNAFADAHAVAASDQAAFAWSIQNHIVTGTVKTLSDAVTLSPGDTSNRAQAAVVLLRALGAIGLI</sequence>
<keyword evidence="2" id="KW-0732">Signal</keyword>
<dbReference type="InterPro" id="IPR013320">
    <property type="entry name" value="ConA-like_dom_sf"/>
</dbReference>
<dbReference type="Gene3D" id="2.60.120.260">
    <property type="entry name" value="Galactose-binding domain-like"/>
    <property type="match status" value="2"/>
</dbReference>
<evidence type="ECO:0000259" key="3">
    <source>
        <dbReference type="PROSITE" id="PS50020"/>
    </source>
</evidence>
<evidence type="ECO:0008006" key="7">
    <source>
        <dbReference type="Google" id="ProtNLM"/>
    </source>
</evidence>
<feature type="domain" description="SLH" evidence="4">
    <location>
        <begin position="2190"/>
        <end position="2254"/>
    </location>
</feature>
<dbReference type="Gene3D" id="2.60.120.560">
    <property type="entry name" value="Exo-inulinase, domain 1"/>
    <property type="match status" value="1"/>
</dbReference>
<dbReference type="KEGG" id="prz:GZH47_21840"/>
<feature type="domain" description="WW" evidence="3">
    <location>
        <begin position="1239"/>
        <end position="1270"/>
    </location>
</feature>
<dbReference type="Pfam" id="PF17451">
    <property type="entry name" value="Glyco_hyd_101C"/>
    <property type="match status" value="1"/>
</dbReference>
<dbReference type="Gene3D" id="3.20.20.80">
    <property type="entry name" value="Glycosidases"/>
    <property type="match status" value="1"/>
</dbReference>
<proteinExistence type="predicted"/>
<dbReference type="InterPro" id="IPR035364">
    <property type="entry name" value="Beta_sandwich_GH101"/>
</dbReference>
<dbReference type="Pfam" id="PF18080">
    <property type="entry name" value="Gal_mutarotas_3"/>
    <property type="match status" value="1"/>
</dbReference>
<dbReference type="PROSITE" id="PS01159">
    <property type="entry name" value="WW_DOMAIN_1"/>
    <property type="match status" value="1"/>
</dbReference>
<keyword evidence="6" id="KW-1185">Reference proteome</keyword>
<name>A0A6C0P625_9BACL</name>
<dbReference type="Pfam" id="PF17974">
    <property type="entry name" value="GalBD_like"/>
    <property type="match status" value="1"/>
</dbReference>
<dbReference type="InterPro" id="IPR001119">
    <property type="entry name" value="SLH_dom"/>
</dbReference>
<dbReference type="InterPro" id="IPR013780">
    <property type="entry name" value="Glyco_hydro_b"/>
</dbReference>
<dbReference type="Pfam" id="PF12905">
    <property type="entry name" value="Glyco_hydro_101"/>
    <property type="match status" value="1"/>
</dbReference>
<dbReference type="PROSITE" id="PS50020">
    <property type="entry name" value="WW_DOMAIN_2"/>
    <property type="match status" value="1"/>
</dbReference>
<accession>A0A6C0P625</accession>
<dbReference type="Pfam" id="PF21466">
    <property type="entry name" value="GH101_dom-5"/>
    <property type="match status" value="1"/>
</dbReference>
<evidence type="ECO:0000256" key="2">
    <source>
        <dbReference type="SAM" id="SignalP"/>
    </source>
</evidence>